<dbReference type="Proteomes" id="UP000006514">
    <property type="component" value="Unassembled WGS sequence"/>
</dbReference>
<organism evidence="2 3">
    <name type="scientific">Auricularia subglabra (strain TFB-10046 / SS5)</name>
    <name type="common">White-rot fungus</name>
    <name type="synonym">Auricularia delicata (strain TFB10046)</name>
    <dbReference type="NCBI Taxonomy" id="717982"/>
    <lineage>
        <taxon>Eukaryota</taxon>
        <taxon>Fungi</taxon>
        <taxon>Dikarya</taxon>
        <taxon>Basidiomycota</taxon>
        <taxon>Agaricomycotina</taxon>
        <taxon>Agaricomycetes</taxon>
        <taxon>Auriculariales</taxon>
        <taxon>Auriculariaceae</taxon>
        <taxon>Auricularia</taxon>
    </lineage>
</organism>
<gene>
    <name evidence="2" type="ORF">AURDEDRAFT_178597</name>
</gene>
<dbReference type="AlphaFoldDB" id="J0WJ80"/>
<name>J0WJ80_AURST</name>
<feature type="region of interest" description="Disordered" evidence="1">
    <location>
        <begin position="72"/>
        <end position="94"/>
    </location>
</feature>
<dbReference type="KEGG" id="adl:AURDEDRAFT_178597"/>
<evidence type="ECO:0000256" key="1">
    <source>
        <dbReference type="SAM" id="MobiDB-lite"/>
    </source>
</evidence>
<reference evidence="3" key="1">
    <citation type="journal article" date="2012" name="Science">
        <title>The Paleozoic origin of enzymatic lignin decomposition reconstructed from 31 fungal genomes.</title>
        <authorList>
            <person name="Floudas D."/>
            <person name="Binder M."/>
            <person name="Riley R."/>
            <person name="Barry K."/>
            <person name="Blanchette R.A."/>
            <person name="Henrissat B."/>
            <person name="Martinez A.T."/>
            <person name="Otillar R."/>
            <person name="Spatafora J.W."/>
            <person name="Yadav J.S."/>
            <person name="Aerts A."/>
            <person name="Benoit I."/>
            <person name="Boyd A."/>
            <person name="Carlson A."/>
            <person name="Copeland A."/>
            <person name="Coutinho P.M."/>
            <person name="de Vries R.P."/>
            <person name="Ferreira P."/>
            <person name="Findley K."/>
            <person name="Foster B."/>
            <person name="Gaskell J."/>
            <person name="Glotzer D."/>
            <person name="Gorecki P."/>
            <person name="Heitman J."/>
            <person name="Hesse C."/>
            <person name="Hori C."/>
            <person name="Igarashi K."/>
            <person name="Jurgens J.A."/>
            <person name="Kallen N."/>
            <person name="Kersten P."/>
            <person name="Kohler A."/>
            <person name="Kuees U."/>
            <person name="Kumar T.K.A."/>
            <person name="Kuo A."/>
            <person name="LaButti K."/>
            <person name="Larrondo L.F."/>
            <person name="Lindquist E."/>
            <person name="Ling A."/>
            <person name="Lombard V."/>
            <person name="Lucas S."/>
            <person name="Lundell T."/>
            <person name="Martin R."/>
            <person name="McLaughlin D.J."/>
            <person name="Morgenstern I."/>
            <person name="Morin E."/>
            <person name="Murat C."/>
            <person name="Nagy L.G."/>
            <person name="Nolan M."/>
            <person name="Ohm R.A."/>
            <person name="Patyshakuliyeva A."/>
            <person name="Rokas A."/>
            <person name="Ruiz-Duenas F.J."/>
            <person name="Sabat G."/>
            <person name="Salamov A."/>
            <person name="Samejima M."/>
            <person name="Schmutz J."/>
            <person name="Slot J.C."/>
            <person name="St John F."/>
            <person name="Stenlid J."/>
            <person name="Sun H."/>
            <person name="Sun S."/>
            <person name="Syed K."/>
            <person name="Tsang A."/>
            <person name="Wiebenga A."/>
            <person name="Young D."/>
            <person name="Pisabarro A."/>
            <person name="Eastwood D.C."/>
            <person name="Martin F."/>
            <person name="Cullen D."/>
            <person name="Grigoriev I.V."/>
            <person name="Hibbett D.S."/>
        </authorList>
    </citation>
    <scope>NUCLEOTIDE SEQUENCE [LARGE SCALE GENOMIC DNA]</scope>
    <source>
        <strain evidence="3">TFB10046</strain>
    </source>
</reference>
<dbReference type="EMBL" id="JH689066">
    <property type="protein sequence ID" value="EJD32343.1"/>
    <property type="molecule type" value="Genomic_DNA"/>
</dbReference>
<keyword evidence="3" id="KW-1185">Reference proteome</keyword>
<accession>J0WJ80</accession>
<protein>
    <submittedName>
        <fullName evidence="2">Uncharacterized protein</fullName>
    </submittedName>
</protein>
<proteinExistence type="predicted"/>
<sequence length="94" mass="9992">MAAPLLTLPPIFAQAPDSATSFEQHCSDAPALVVSWKPAEAPKNYMTFDPEQKKLQALIQQKPTAALLVRARDTDQGPSSTPGVPAALIGQEIP</sequence>
<evidence type="ECO:0000313" key="2">
    <source>
        <dbReference type="EMBL" id="EJD32343.1"/>
    </source>
</evidence>
<evidence type="ECO:0000313" key="3">
    <source>
        <dbReference type="Proteomes" id="UP000006514"/>
    </source>
</evidence>
<dbReference type="InParanoid" id="J0WJ80"/>